<sequence length="124" mass="13991">MRIMNAGRLPKPQGHYSTAIISNHFLFVSGQLPISAEGSHHHEDDFETQFNILFQNLEQVLTAASCSFSKVVKVTAYLSDIKYSPQFNALFADFIGKHKPVRTVVPVTELPWNYKLEVDLIAEV</sequence>
<evidence type="ECO:0000256" key="1">
    <source>
        <dbReference type="ARBA" id="ARBA00010552"/>
    </source>
</evidence>
<protein>
    <submittedName>
        <fullName evidence="2">Reactive intermediate/imine deaminase</fullName>
    </submittedName>
</protein>
<dbReference type="RefSeq" id="WP_103905735.1">
    <property type="nucleotide sequence ID" value="NZ_CP049246.1"/>
</dbReference>
<dbReference type="SUPFAM" id="SSF55298">
    <property type="entry name" value="YjgF-like"/>
    <property type="match status" value="1"/>
</dbReference>
<keyword evidence="3" id="KW-1185">Reference proteome</keyword>
<dbReference type="InterPro" id="IPR006175">
    <property type="entry name" value="YjgF/YER057c/UK114"/>
</dbReference>
<dbReference type="GO" id="GO:0005829">
    <property type="term" value="C:cytosol"/>
    <property type="evidence" value="ECO:0007669"/>
    <property type="project" value="TreeGrafter"/>
</dbReference>
<dbReference type="Pfam" id="PF01042">
    <property type="entry name" value="Ribonuc_L-PSP"/>
    <property type="match status" value="1"/>
</dbReference>
<dbReference type="AlphaFoldDB" id="A0A1H5WIS0"/>
<dbReference type="InterPro" id="IPR035959">
    <property type="entry name" value="RutC-like_sf"/>
</dbReference>
<dbReference type="EMBL" id="FNUT01000004">
    <property type="protein sequence ID" value="SEF99529.1"/>
    <property type="molecule type" value="Genomic_DNA"/>
</dbReference>
<comment type="similarity">
    <text evidence="1">Belongs to the RutC family.</text>
</comment>
<organism evidence="2 3">
    <name type="scientific">Sphingobacterium lactis</name>
    <dbReference type="NCBI Taxonomy" id="797291"/>
    <lineage>
        <taxon>Bacteria</taxon>
        <taxon>Pseudomonadati</taxon>
        <taxon>Bacteroidota</taxon>
        <taxon>Sphingobacteriia</taxon>
        <taxon>Sphingobacteriales</taxon>
        <taxon>Sphingobacteriaceae</taxon>
        <taxon>Sphingobacterium</taxon>
    </lineage>
</organism>
<dbReference type="Proteomes" id="UP000236731">
    <property type="component" value="Unassembled WGS sequence"/>
</dbReference>
<dbReference type="Gene3D" id="3.30.1330.40">
    <property type="entry name" value="RutC-like"/>
    <property type="match status" value="1"/>
</dbReference>
<reference evidence="3" key="1">
    <citation type="submission" date="2016-10" db="EMBL/GenBank/DDBJ databases">
        <authorList>
            <person name="Varghese N."/>
            <person name="Submissions S."/>
        </authorList>
    </citation>
    <scope>NUCLEOTIDE SEQUENCE [LARGE SCALE GENOMIC DNA]</scope>
    <source>
        <strain evidence="3">DSM 22361</strain>
    </source>
</reference>
<gene>
    <name evidence="2" type="ORF">SAMN05421877_10471</name>
</gene>
<evidence type="ECO:0000313" key="2">
    <source>
        <dbReference type="EMBL" id="SEF99529.1"/>
    </source>
</evidence>
<evidence type="ECO:0000313" key="3">
    <source>
        <dbReference type="Proteomes" id="UP000236731"/>
    </source>
</evidence>
<dbReference type="PANTHER" id="PTHR11803:SF58">
    <property type="entry name" value="PROTEIN HMF1-RELATED"/>
    <property type="match status" value="1"/>
</dbReference>
<dbReference type="OrthoDB" id="9803101at2"/>
<proteinExistence type="inferred from homology"/>
<name>A0A1H5WIS0_9SPHI</name>
<dbReference type="CDD" id="cd00448">
    <property type="entry name" value="YjgF_YER057c_UK114_family"/>
    <property type="match status" value="1"/>
</dbReference>
<accession>A0A1H5WIS0</accession>
<dbReference type="PANTHER" id="PTHR11803">
    <property type="entry name" value="2-IMINOBUTANOATE/2-IMINOPROPANOATE DEAMINASE RIDA"/>
    <property type="match status" value="1"/>
</dbReference>
<dbReference type="GO" id="GO:0019239">
    <property type="term" value="F:deaminase activity"/>
    <property type="evidence" value="ECO:0007669"/>
    <property type="project" value="TreeGrafter"/>
</dbReference>